<keyword evidence="7" id="KW-0812">Transmembrane</keyword>
<organism evidence="9 10">
    <name type="scientific">Plasmodium coatneyi</name>
    <dbReference type="NCBI Taxonomy" id="208452"/>
    <lineage>
        <taxon>Eukaryota</taxon>
        <taxon>Sar</taxon>
        <taxon>Alveolata</taxon>
        <taxon>Apicomplexa</taxon>
        <taxon>Aconoidasida</taxon>
        <taxon>Haemosporida</taxon>
        <taxon>Plasmodiidae</taxon>
        <taxon>Plasmodium</taxon>
    </lineage>
</organism>
<evidence type="ECO:0000313" key="10">
    <source>
        <dbReference type="Proteomes" id="UP000092716"/>
    </source>
</evidence>
<feature type="transmembrane region" description="Helical" evidence="7">
    <location>
        <begin position="175"/>
        <end position="193"/>
    </location>
</feature>
<evidence type="ECO:0000256" key="3">
    <source>
        <dbReference type="ARBA" id="ARBA00022670"/>
    </source>
</evidence>
<dbReference type="Pfam" id="PF02099">
    <property type="entry name" value="Josephin"/>
    <property type="match status" value="1"/>
</dbReference>
<dbReference type="RefSeq" id="XP_019915175.1">
    <property type="nucleotide sequence ID" value="XM_020059241.1"/>
</dbReference>
<dbReference type="OrthoDB" id="422700at2759"/>
<evidence type="ECO:0000256" key="2">
    <source>
        <dbReference type="ARBA" id="ARBA00012759"/>
    </source>
</evidence>
<evidence type="ECO:0000313" key="9">
    <source>
        <dbReference type="EMBL" id="ANQ08480.1"/>
    </source>
</evidence>
<evidence type="ECO:0000256" key="7">
    <source>
        <dbReference type="SAM" id="Phobius"/>
    </source>
</evidence>
<feature type="domain" description="Josephin" evidence="8">
    <location>
        <begin position="1"/>
        <end position="184"/>
    </location>
</feature>
<evidence type="ECO:0000256" key="1">
    <source>
        <dbReference type="ARBA" id="ARBA00000707"/>
    </source>
</evidence>
<dbReference type="GeneID" id="30909164"/>
<name>A0A1B1E0H9_9APIC</name>
<feature type="transmembrane region" description="Helical" evidence="7">
    <location>
        <begin position="228"/>
        <end position="249"/>
    </location>
</feature>
<evidence type="ECO:0000256" key="4">
    <source>
        <dbReference type="ARBA" id="ARBA00022786"/>
    </source>
</evidence>
<keyword evidence="3" id="KW-0645">Protease</keyword>
<protein>
    <recommendedName>
        <fullName evidence="2">ubiquitinyl hydrolase 1</fullName>
        <ecNumber evidence="2">3.4.19.12</ecNumber>
    </recommendedName>
</protein>
<dbReference type="EC" id="3.4.19.12" evidence="2"/>
<sequence length="266" mass="31248">CFRGDITDQNSKNWYTPDGDGNSGSRQVTDVRSKEALKCNNVLTYIKRGFHYFGNFNINILYFFMNKHNIDLHWVDNKEIFRKINNSEGSACATLFDNDQLNDKKLIAFVVNIVRVNLFDFYHHRHFYTIRKISGMWFQLDSSLSKPVLLPTSEDLNNHLMNIVKDNKFHKSDNYIIQYIIFVAPAVHIIIRNQIPKMSDKSRRTFLFGVTAVLIFCSFAAVESQRYMWIFGSICASILLIIDLMFFGVDKFNYDPFYSNWEKKHL</sequence>
<proteinExistence type="predicted"/>
<evidence type="ECO:0000256" key="5">
    <source>
        <dbReference type="ARBA" id="ARBA00022801"/>
    </source>
</evidence>
<feature type="transmembrane region" description="Helical" evidence="7">
    <location>
        <begin position="205"/>
        <end position="222"/>
    </location>
</feature>
<dbReference type="InterPro" id="IPR040053">
    <property type="entry name" value="JOSD1/2"/>
</dbReference>
<dbReference type="GO" id="GO:0016579">
    <property type="term" value="P:protein deubiquitination"/>
    <property type="evidence" value="ECO:0007669"/>
    <property type="project" value="InterPro"/>
</dbReference>
<comment type="catalytic activity">
    <reaction evidence="1">
        <text>Thiol-dependent hydrolysis of ester, thioester, amide, peptide and isopeptide bonds formed by the C-terminal Gly of ubiquitin (a 76-residue protein attached to proteins as an intracellular targeting signal).</text>
        <dbReference type="EC" id="3.4.19.12"/>
    </reaction>
</comment>
<gene>
    <name evidence="9" type="ORF">PCOAH_00024360</name>
</gene>
<evidence type="ECO:0000259" key="8">
    <source>
        <dbReference type="SMART" id="SM01246"/>
    </source>
</evidence>
<dbReference type="KEGG" id="pcot:PCOAH_00024360"/>
<dbReference type="PANTHER" id="PTHR13291:SF0">
    <property type="entry name" value="JOSEPHIN-LIKE PROTEIN"/>
    <property type="match status" value="1"/>
</dbReference>
<dbReference type="SMART" id="SM01246">
    <property type="entry name" value="Josephin"/>
    <property type="match status" value="1"/>
</dbReference>
<keyword evidence="7" id="KW-0472">Membrane</keyword>
<keyword evidence="4" id="KW-0833">Ubl conjugation pathway</keyword>
<evidence type="ECO:0000256" key="6">
    <source>
        <dbReference type="SAM" id="MobiDB-lite"/>
    </source>
</evidence>
<feature type="non-terminal residue" evidence="9">
    <location>
        <position position="1"/>
    </location>
</feature>
<feature type="region of interest" description="Disordered" evidence="6">
    <location>
        <begin position="1"/>
        <end position="27"/>
    </location>
</feature>
<keyword evidence="5" id="KW-0378">Hydrolase</keyword>
<dbReference type="InterPro" id="IPR006155">
    <property type="entry name" value="Josephin"/>
</dbReference>
<dbReference type="EMBL" id="CP016247">
    <property type="protein sequence ID" value="ANQ08480.1"/>
    <property type="molecule type" value="Genomic_DNA"/>
</dbReference>
<dbReference type="GO" id="GO:0004843">
    <property type="term" value="F:cysteine-type deubiquitinase activity"/>
    <property type="evidence" value="ECO:0007669"/>
    <property type="project" value="UniProtKB-EC"/>
</dbReference>
<dbReference type="Gene3D" id="3.90.70.40">
    <property type="match status" value="1"/>
</dbReference>
<dbReference type="VEuPathDB" id="PlasmoDB:PCOAH_00024360"/>
<accession>A0A1B1E0H9</accession>
<keyword evidence="7" id="KW-1133">Transmembrane helix</keyword>
<dbReference type="PANTHER" id="PTHR13291">
    <property type="entry name" value="JOSEPHIN 1, 2"/>
    <property type="match status" value="1"/>
</dbReference>
<reference evidence="10" key="1">
    <citation type="submission" date="2016-06" db="EMBL/GenBank/DDBJ databases">
        <title>First high quality genome sequence of Plasmodium coatneyi using continuous long reads from single molecule, real-time sequencing.</title>
        <authorList>
            <person name="Chien J.-T."/>
            <person name="Pakala S.B."/>
            <person name="Geraldo J.A."/>
            <person name="Lapp S.A."/>
            <person name="Barnwell J.W."/>
            <person name="Kissinger J.C."/>
            <person name="Galinski M.R."/>
            <person name="Humphrey J.C."/>
        </authorList>
    </citation>
    <scope>NUCLEOTIDE SEQUENCE [LARGE SCALE GENOMIC DNA]</scope>
    <source>
        <strain evidence="10">Hackeri</strain>
    </source>
</reference>
<dbReference type="Proteomes" id="UP000092716">
    <property type="component" value="Chromosome 9"/>
</dbReference>
<dbReference type="GO" id="GO:0006508">
    <property type="term" value="P:proteolysis"/>
    <property type="evidence" value="ECO:0007669"/>
    <property type="project" value="UniProtKB-KW"/>
</dbReference>
<dbReference type="AlphaFoldDB" id="A0A1B1E0H9"/>
<keyword evidence="10" id="KW-1185">Reference proteome</keyword>